<organism evidence="1">
    <name type="scientific">Ochrobactrum phage ORM_20</name>
    <dbReference type="NCBI Taxonomy" id="2985243"/>
    <lineage>
        <taxon>Viruses</taxon>
    </lineage>
</organism>
<name>A0A9N6WV87_9VIRU</name>
<sequence length="177" mass="20456">MSDDLMRMIEDTGGFFRPNRYRVDIDLPDELREEYQEHVNTIGLTCNATALPGIFLDTKEIDTGNSWFRPHTSNMQNTDFRFYVGRNLIVRDMFLKWQQLAVHHDSKLLGYEDDFVGQFRIYPMGRGEGGLEANMLQELILVKSYPENVGQITLGYEEGNQVAMLNVSVKYTTFSPK</sequence>
<evidence type="ECO:0000313" key="1">
    <source>
        <dbReference type="EMBL" id="CAI3971075.1"/>
    </source>
</evidence>
<reference evidence="1" key="1">
    <citation type="submission" date="2022-10" db="EMBL/GenBank/DDBJ databases">
        <authorList>
            <person name="Meaden S."/>
        </authorList>
    </citation>
    <scope>NUCLEOTIDE SEQUENCE</scope>
</reference>
<accession>A0A9N6WV87</accession>
<proteinExistence type="predicted"/>
<gene>
    <name evidence="1" type="ORF">ORM20_00021</name>
</gene>
<dbReference type="EMBL" id="OX359470">
    <property type="protein sequence ID" value="CAI3971075.1"/>
    <property type="molecule type" value="Genomic_DNA"/>
</dbReference>
<protein>
    <submittedName>
        <fullName evidence="1">Tail tube</fullName>
    </submittedName>
</protein>